<reference evidence="2" key="1">
    <citation type="journal article" date="2019" name="Curr. Biol.">
        <title>Genome Sequence of Striga asiatica Provides Insight into the Evolution of Plant Parasitism.</title>
        <authorList>
            <person name="Yoshida S."/>
            <person name="Kim S."/>
            <person name="Wafula E.K."/>
            <person name="Tanskanen J."/>
            <person name="Kim Y.M."/>
            <person name="Honaas L."/>
            <person name="Yang Z."/>
            <person name="Spallek T."/>
            <person name="Conn C.E."/>
            <person name="Ichihashi Y."/>
            <person name="Cheong K."/>
            <person name="Cui S."/>
            <person name="Der J.P."/>
            <person name="Gundlach H."/>
            <person name="Jiao Y."/>
            <person name="Hori C."/>
            <person name="Ishida J.K."/>
            <person name="Kasahara H."/>
            <person name="Kiba T."/>
            <person name="Kim M.S."/>
            <person name="Koo N."/>
            <person name="Laohavisit A."/>
            <person name="Lee Y.H."/>
            <person name="Lumba S."/>
            <person name="McCourt P."/>
            <person name="Mortimer J.C."/>
            <person name="Mutuku J.M."/>
            <person name="Nomura T."/>
            <person name="Sasaki-Sekimoto Y."/>
            <person name="Seto Y."/>
            <person name="Wang Y."/>
            <person name="Wakatake T."/>
            <person name="Sakakibara H."/>
            <person name="Demura T."/>
            <person name="Yamaguchi S."/>
            <person name="Yoneyama K."/>
            <person name="Manabe R.I."/>
            <person name="Nelson D.C."/>
            <person name="Schulman A.H."/>
            <person name="Timko M.P."/>
            <person name="dePamphilis C.W."/>
            <person name="Choi D."/>
            <person name="Shirasu K."/>
        </authorList>
    </citation>
    <scope>NUCLEOTIDE SEQUENCE [LARGE SCALE GENOMIC DNA]</scope>
    <source>
        <strain evidence="2">cv. UVA1</strain>
    </source>
</reference>
<sequence>MSSTNTQREESTKAPALNDLAKFLSSRYTITSCHPLSAPKISHSHGSRSTFYIEDFNAPLLAATHLLTCTPPANAKPLNFSSPGMVTVALVAFNGIPTPCSLSGSNPWCQTILSLQPL</sequence>
<proteinExistence type="predicted"/>
<protein>
    <submittedName>
        <fullName evidence="1">Cycling DOF factor 2</fullName>
    </submittedName>
</protein>
<dbReference type="AlphaFoldDB" id="A0A5A7PLD3"/>
<accession>A0A5A7PLD3</accession>
<evidence type="ECO:0000313" key="2">
    <source>
        <dbReference type="Proteomes" id="UP000325081"/>
    </source>
</evidence>
<keyword evidence="2" id="KW-1185">Reference proteome</keyword>
<organism evidence="1 2">
    <name type="scientific">Striga asiatica</name>
    <name type="common">Asiatic witchweed</name>
    <name type="synonym">Buchnera asiatica</name>
    <dbReference type="NCBI Taxonomy" id="4170"/>
    <lineage>
        <taxon>Eukaryota</taxon>
        <taxon>Viridiplantae</taxon>
        <taxon>Streptophyta</taxon>
        <taxon>Embryophyta</taxon>
        <taxon>Tracheophyta</taxon>
        <taxon>Spermatophyta</taxon>
        <taxon>Magnoliopsida</taxon>
        <taxon>eudicotyledons</taxon>
        <taxon>Gunneridae</taxon>
        <taxon>Pentapetalae</taxon>
        <taxon>asterids</taxon>
        <taxon>lamiids</taxon>
        <taxon>Lamiales</taxon>
        <taxon>Orobanchaceae</taxon>
        <taxon>Buchnereae</taxon>
        <taxon>Striga</taxon>
    </lineage>
</organism>
<dbReference type="EMBL" id="BKCP01004683">
    <property type="protein sequence ID" value="GER33137.1"/>
    <property type="molecule type" value="Genomic_DNA"/>
</dbReference>
<comment type="caution">
    <text evidence="1">The sequence shown here is derived from an EMBL/GenBank/DDBJ whole genome shotgun (WGS) entry which is preliminary data.</text>
</comment>
<name>A0A5A7PLD3_STRAF</name>
<gene>
    <name evidence="1" type="ORF">STAS_09250</name>
</gene>
<evidence type="ECO:0000313" key="1">
    <source>
        <dbReference type="EMBL" id="GER33137.1"/>
    </source>
</evidence>
<dbReference type="Proteomes" id="UP000325081">
    <property type="component" value="Unassembled WGS sequence"/>
</dbReference>